<evidence type="ECO:0000313" key="5">
    <source>
        <dbReference type="Proteomes" id="UP000824469"/>
    </source>
</evidence>
<evidence type="ECO:0000313" key="4">
    <source>
        <dbReference type="EMBL" id="KAH9289087.1"/>
    </source>
</evidence>
<sequence length="579" mass="65349">NVRVPAKTIPSNGTTGKKTSLPAAASWGLHATLGKTLPTKAPIIPVSTKLKLSSSHTLSVSPPSNLNTAATGVTATAAATPSLHSDHSRPSMVVIGSNESQPSQHSTCFVSSQQNFKNNQTTRTNLSDSTVADSSVVTVTSEKHIRQVSPERRPSESYSQQKHGIYEKYLERISDNLLPHSAFPVSSLLQCVGTDKLEYLSVSSSIMNRRICQDSAVTVLHNHDDVQLHKCFQKQEENQNMDLLLMLIKALFIHGNPLAWLKHLHSWESAWNKDPLTALKLVCQLRGVRGMGTSDRNGFYTAAYWIHCNHPHTLAANVCNFGEFGYLKDLPEVLLRVLKDHKNVRKRRIQRKPVYRFDRKGAVAREAMKLGTLMPREERIAADLLKGKQDKENARVAREQRQLEDASRALQRYHQDPLYRALHDKISLHFSDLLVKDLEAIKSQKNPRLTLAAKWCPSLDSSYHLSTLLCENIACRVFPREEYADVVDDRHYAYRVCERLRKEVLVPLRKTMHFPEVYMSANLWGELRYNRVASVAMKNYKGLFFEHDSKRSAEFLGDVKKGKKKIAAGALLPHEILEQ</sequence>
<protein>
    <recommendedName>
        <fullName evidence="3">DUF2828 domain-containing protein</fullName>
    </recommendedName>
</protein>
<dbReference type="InterPro" id="IPR058580">
    <property type="entry name" value="DUF2828"/>
</dbReference>
<reference evidence="4 5" key="1">
    <citation type="journal article" date="2021" name="Nat. Plants">
        <title>The Taxus genome provides insights into paclitaxel biosynthesis.</title>
        <authorList>
            <person name="Xiong X."/>
            <person name="Gou J."/>
            <person name="Liao Q."/>
            <person name="Li Y."/>
            <person name="Zhou Q."/>
            <person name="Bi G."/>
            <person name="Li C."/>
            <person name="Du R."/>
            <person name="Wang X."/>
            <person name="Sun T."/>
            <person name="Guo L."/>
            <person name="Liang H."/>
            <person name="Lu P."/>
            <person name="Wu Y."/>
            <person name="Zhang Z."/>
            <person name="Ro D.K."/>
            <person name="Shang Y."/>
            <person name="Huang S."/>
            <person name="Yan J."/>
        </authorList>
    </citation>
    <scope>NUCLEOTIDE SEQUENCE [LARGE SCALE GENOMIC DNA]</scope>
    <source>
        <strain evidence="4">Ta-2019</strain>
    </source>
</reference>
<feature type="coiled-coil region" evidence="1">
    <location>
        <begin position="389"/>
        <end position="416"/>
    </location>
</feature>
<feature type="compositionally biased region" description="Basic and acidic residues" evidence="2">
    <location>
        <begin position="142"/>
        <end position="155"/>
    </location>
</feature>
<evidence type="ECO:0000256" key="1">
    <source>
        <dbReference type="SAM" id="Coils"/>
    </source>
</evidence>
<keyword evidence="5" id="KW-1185">Reference proteome</keyword>
<dbReference type="EMBL" id="JAHRHJ020003813">
    <property type="protein sequence ID" value="KAH9289087.1"/>
    <property type="molecule type" value="Genomic_DNA"/>
</dbReference>
<name>A0AA38C381_TAXCH</name>
<feature type="region of interest" description="Disordered" evidence="2">
    <location>
        <begin position="142"/>
        <end position="161"/>
    </location>
</feature>
<dbReference type="PANTHER" id="PTHR31373:SF27">
    <property type="entry name" value="TROVE DOMAIN-CONTAINING PROTEIN"/>
    <property type="match status" value="1"/>
</dbReference>
<comment type="caution">
    <text evidence="4">The sequence shown here is derived from an EMBL/GenBank/DDBJ whole genome shotgun (WGS) entry which is preliminary data.</text>
</comment>
<dbReference type="InterPro" id="IPR011205">
    <property type="entry name" value="UCP015417_vWA"/>
</dbReference>
<dbReference type="AlphaFoldDB" id="A0AA38C381"/>
<dbReference type="Pfam" id="PF11443">
    <property type="entry name" value="DUF2828"/>
    <property type="match status" value="1"/>
</dbReference>
<gene>
    <name evidence="4" type="ORF">KI387_033204</name>
</gene>
<feature type="non-terminal residue" evidence="4">
    <location>
        <position position="1"/>
    </location>
</feature>
<evidence type="ECO:0000259" key="3">
    <source>
        <dbReference type="Pfam" id="PF11443"/>
    </source>
</evidence>
<feature type="domain" description="DUF2828" evidence="3">
    <location>
        <begin position="267"/>
        <end position="579"/>
    </location>
</feature>
<feature type="non-terminal residue" evidence="4">
    <location>
        <position position="579"/>
    </location>
</feature>
<dbReference type="PANTHER" id="PTHR31373">
    <property type="entry name" value="OS06G0652100 PROTEIN"/>
    <property type="match status" value="1"/>
</dbReference>
<dbReference type="Proteomes" id="UP000824469">
    <property type="component" value="Unassembled WGS sequence"/>
</dbReference>
<accession>A0AA38C381</accession>
<keyword evidence="1" id="KW-0175">Coiled coil</keyword>
<organism evidence="4 5">
    <name type="scientific">Taxus chinensis</name>
    <name type="common">Chinese yew</name>
    <name type="synonym">Taxus wallichiana var. chinensis</name>
    <dbReference type="NCBI Taxonomy" id="29808"/>
    <lineage>
        <taxon>Eukaryota</taxon>
        <taxon>Viridiplantae</taxon>
        <taxon>Streptophyta</taxon>
        <taxon>Embryophyta</taxon>
        <taxon>Tracheophyta</taxon>
        <taxon>Spermatophyta</taxon>
        <taxon>Pinopsida</taxon>
        <taxon>Pinidae</taxon>
        <taxon>Conifers II</taxon>
        <taxon>Cupressales</taxon>
        <taxon>Taxaceae</taxon>
        <taxon>Taxus</taxon>
    </lineage>
</organism>
<proteinExistence type="predicted"/>
<evidence type="ECO:0000256" key="2">
    <source>
        <dbReference type="SAM" id="MobiDB-lite"/>
    </source>
</evidence>